<feature type="compositionally biased region" description="Acidic residues" evidence="2">
    <location>
        <begin position="899"/>
        <end position="908"/>
    </location>
</feature>
<feature type="compositionally biased region" description="Pro residues" evidence="2">
    <location>
        <begin position="109"/>
        <end position="119"/>
    </location>
</feature>
<dbReference type="Gene3D" id="1.10.238.10">
    <property type="entry name" value="EF-hand"/>
    <property type="match status" value="3"/>
</dbReference>
<dbReference type="Pfam" id="PF00627">
    <property type="entry name" value="UBA"/>
    <property type="match status" value="1"/>
</dbReference>
<reference evidence="6 7" key="1">
    <citation type="journal article" date="2017" name="Mol. Ecol.">
        <title>Comparative and population genomic landscape of Phellinus noxius: A hypervariable fungus causing root rot in trees.</title>
        <authorList>
            <person name="Chung C.L."/>
            <person name="Lee T.J."/>
            <person name="Akiba M."/>
            <person name="Lee H.H."/>
            <person name="Kuo T.H."/>
            <person name="Liu D."/>
            <person name="Ke H.M."/>
            <person name="Yokoi T."/>
            <person name="Roa M.B."/>
            <person name="Lu M.J."/>
            <person name="Chang Y.Y."/>
            <person name="Ann P.J."/>
            <person name="Tsai J.N."/>
            <person name="Chen C.Y."/>
            <person name="Tzean S.S."/>
            <person name="Ota Y."/>
            <person name="Hattori T."/>
            <person name="Sahashi N."/>
            <person name="Liou R.F."/>
            <person name="Kikuchi T."/>
            <person name="Tsai I.J."/>
        </authorList>
    </citation>
    <scope>NUCLEOTIDE SEQUENCE [LARGE SCALE GENOMIC DNA]</scope>
    <source>
        <strain evidence="6 7">FFPRI411160</strain>
    </source>
</reference>
<feature type="coiled-coil region" evidence="1">
    <location>
        <begin position="556"/>
        <end position="632"/>
    </location>
</feature>
<feature type="compositionally biased region" description="Polar residues" evidence="2">
    <location>
        <begin position="1028"/>
        <end position="1042"/>
    </location>
</feature>
<evidence type="ECO:0000313" key="7">
    <source>
        <dbReference type="Proteomes" id="UP000217199"/>
    </source>
</evidence>
<dbReference type="PROSITE" id="PS50222">
    <property type="entry name" value="EF_HAND_2"/>
    <property type="match status" value="1"/>
</dbReference>
<feature type="region of interest" description="Disordered" evidence="2">
    <location>
        <begin position="1026"/>
        <end position="1287"/>
    </location>
</feature>
<dbReference type="GO" id="GO:0006897">
    <property type="term" value="P:endocytosis"/>
    <property type="evidence" value="ECO:0007669"/>
    <property type="project" value="TreeGrafter"/>
</dbReference>
<feature type="compositionally biased region" description="Low complexity" evidence="2">
    <location>
        <begin position="1201"/>
        <end position="1224"/>
    </location>
</feature>
<feature type="domain" description="EH" evidence="4">
    <location>
        <begin position="10"/>
        <end position="122"/>
    </location>
</feature>
<feature type="domain" description="EH" evidence="4">
    <location>
        <begin position="313"/>
        <end position="402"/>
    </location>
</feature>
<sequence length="1325" mass="140044">MVSFSPSHAELALVNTIFAKADPSKLGIVTGDAAVKIFAGAKLPSAVLGEIWAIADKENNGFLTRKGVATALRLIGHAQKGEPVKEALVDQPGPLAHIEGFSPTIATPSSPPPRSPPPRSSQQFPPLTTEDKNKFLRLFIGNGPINGLLSGDKARDVFVKSKLPYEKLSQIWALADTQDRGALDQADFTIAMYLIQGVMSGQIAVLPQTLPPGLYEQAGGRGTSAVVTHATGSSISALTPSLTGSFPSPLTAQTTGGPGPRARPLQPQATGQDYSRLSMAFPPSQFASSPVAALGANAFGGTTQQQWDVTPEEKARCDQFFDSLDTQKRGYIEGDVAVPFMLQSKLSEDILAVVWDLADLSNNGRLTRDGFAVAMHLIQGKLAGKEIPSTLPLSLVPPSMRAGGSIAAPTPAPPVSEPIKDLLWDDEPQAPTPTPTIQPQVTGRIAPQRTGTTGIRSPPIPPTVTSDPFSGSAFNSPGHRDLLSDDETTPTTVPDNSAEIGNLKNQVESTNRSLESTRKERESTESTIASQASQLAALQTQLSSAKAAYETETRLLTALRERFASQTAEIVRAREELIRAESDLSGVRVEKAEIEGSLLRDKEEVRDLQRKMKEVDEEVKKLRADTEKAKKDTKHQKGLLAIAKKQLATREAERAKVAKDFEEADKETSEATQELQESEAALAKEPEEYLNGEASVISPNTSSEQTKMDSLLFAATQPLPASPNMSPVPSIASPPATKTNNPFERLARQNTGSRPATPISAIPSDIFSIPTPHLQQDLQPASIDAPTQLPGALSPFAIVAETSSSTALTDDPFGLGDAEKESSTTSVAPSIEKPDEEFNQIVDKSVDEPGLTSEKALEEKLGSHISDTTTEQFKDIPGFVESSKDFAETDLGSNLVEKEVEESDSDSDNDFHDAKEARASLSSPGPEGDLFRNEGPSAESNKATTDHKAENTETTFADAFGFTDSTPKVTGLPSHNDPMEDLFFSPPVAQPIINTNGNGVVSGKSTPFGNLSVNSGVNAFDEAMGKIPSTNSTNDAPQFQLGSGSGFDDNFDFSAAKANMEPSPFPPVPTSTTTTLSNGGFQSPLDSSSPFSLVQPPSEEVSSVKPPTGNGSGFSFDDAFGTPSASQAQPSPGDHGISFEDAFGGGGSKVLALGDSFTTSASTAPSTGNQSELQSSTTESPAPTTAPFPITSPPRSPKAIPTPSSPSTARSSTPPPRRSTGSGSLTDSAASVKSPPPARHSKLSIRLPFGRKDKKKNKHEPPPMPPPPNLETVPEPSNGTPAVEDDVQPVKQLCSMGFSRSQAVEALEKHGYDVQRALNSLLGAT</sequence>
<feature type="compositionally biased region" description="Polar residues" evidence="2">
    <location>
        <begin position="1076"/>
        <end position="1091"/>
    </location>
</feature>
<evidence type="ECO:0000256" key="2">
    <source>
        <dbReference type="SAM" id="MobiDB-lite"/>
    </source>
</evidence>
<proteinExistence type="predicted"/>
<dbReference type="GO" id="GO:0005737">
    <property type="term" value="C:cytoplasm"/>
    <property type="evidence" value="ECO:0007669"/>
    <property type="project" value="TreeGrafter"/>
</dbReference>
<feature type="domain" description="EH" evidence="4">
    <location>
        <begin position="131"/>
        <end position="221"/>
    </location>
</feature>
<dbReference type="InParanoid" id="A0A286UY84"/>
<dbReference type="OrthoDB" id="524326at2759"/>
<dbReference type="GO" id="GO:0005509">
    <property type="term" value="F:calcium ion binding"/>
    <property type="evidence" value="ECO:0007669"/>
    <property type="project" value="InterPro"/>
</dbReference>
<dbReference type="PROSITE" id="PS50030">
    <property type="entry name" value="UBA"/>
    <property type="match status" value="1"/>
</dbReference>
<dbReference type="Pfam" id="PF12763">
    <property type="entry name" value="EH"/>
    <property type="match status" value="3"/>
</dbReference>
<dbReference type="PROSITE" id="PS50031">
    <property type="entry name" value="EH"/>
    <property type="match status" value="3"/>
</dbReference>
<protein>
    <submittedName>
        <fullName evidence="6">UBA TS-N domain-containing</fullName>
    </submittedName>
</protein>
<dbReference type="Proteomes" id="UP000217199">
    <property type="component" value="Unassembled WGS sequence"/>
</dbReference>
<feature type="region of interest" description="Disordered" evidence="2">
    <location>
        <begin position="661"/>
        <end position="772"/>
    </location>
</feature>
<dbReference type="SMART" id="SM00027">
    <property type="entry name" value="EH"/>
    <property type="match status" value="3"/>
</dbReference>
<gene>
    <name evidence="6" type="ORF">PNOK_0144300</name>
</gene>
<dbReference type="InterPro" id="IPR015940">
    <property type="entry name" value="UBA"/>
</dbReference>
<dbReference type="EMBL" id="NBII01000001">
    <property type="protein sequence ID" value="PAV24375.1"/>
    <property type="molecule type" value="Genomic_DNA"/>
</dbReference>
<feature type="region of interest" description="Disordered" evidence="2">
    <location>
        <begin position="806"/>
        <end position="983"/>
    </location>
</feature>
<feature type="compositionally biased region" description="Low complexity" evidence="2">
    <location>
        <begin position="1156"/>
        <end position="1167"/>
    </location>
</feature>
<keyword evidence="7" id="KW-1185">Reference proteome</keyword>
<evidence type="ECO:0000259" key="3">
    <source>
        <dbReference type="PROSITE" id="PS50030"/>
    </source>
</evidence>
<comment type="caution">
    <text evidence="6">The sequence shown here is derived from an EMBL/GenBank/DDBJ whole genome shotgun (WGS) entry which is preliminary data.</text>
</comment>
<dbReference type="CDD" id="cd00052">
    <property type="entry name" value="EH"/>
    <property type="match status" value="3"/>
</dbReference>
<evidence type="ECO:0000259" key="4">
    <source>
        <dbReference type="PROSITE" id="PS50031"/>
    </source>
</evidence>
<dbReference type="GO" id="GO:0016197">
    <property type="term" value="P:endosomal transport"/>
    <property type="evidence" value="ECO:0007669"/>
    <property type="project" value="TreeGrafter"/>
</dbReference>
<dbReference type="SUPFAM" id="SSF46934">
    <property type="entry name" value="UBA-like"/>
    <property type="match status" value="1"/>
</dbReference>
<dbReference type="InterPro" id="IPR011992">
    <property type="entry name" value="EF-hand-dom_pair"/>
</dbReference>
<feature type="compositionally biased region" description="Low complexity" evidence="2">
    <location>
        <begin position="1092"/>
        <end position="1107"/>
    </location>
</feature>
<feature type="compositionally biased region" description="Polar residues" evidence="2">
    <location>
        <begin position="240"/>
        <end position="255"/>
    </location>
</feature>
<keyword evidence="1" id="KW-0175">Coiled coil</keyword>
<accession>A0A286UY84</accession>
<dbReference type="InterPro" id="IPR000261">
    <property type="entry name" value="EH_dom"/>
</dbReference>
<dbReference type="GO" id="GO:0005886">
    <property type="term" value="C:plasma membrane"/>
    <property type="evidence" value="ECO:0007669"/>
    <property type="project" value="TreeGrafter"/>
</dbReference>
<dbReference type="PANTHER" id="PTHR11216">
    <property type="entry name" value="EH DOMAIN"/>
    <property type="match status" value="1"/>
</dbReference>
<evidence type="ECO:0000256" key="1">
    <source>
        <dbReference type="SAM" id="Coils"/>
    </source>
</evidence>
<feature type="compositionally biased region" description="Pro residues" evidence="2">
    <location>
        <begin position="1184"/>
        <end position="1196"/>
    </location>
</feature>
<dbReference type="InterPro" id="IPR009060">
    <property type="entry name" value="UBA-like_sf"/>
</dbReference>
<dbReference type="SUPFAM" id="SSF47473">
    <property type="entry name" value="EF-hand"/>
    <property type="match status" value="3"/>
</dbReference>
<feature type="domain" description="UBA" evidence="3">
    <location>
        <begin position="1282"/>
        <end position="1324"/>
    </location>
</feature>
<feature type="region of interest" description="Disordered" evidence="2">
    <location>
        <begin position="424"/>
        <end position="524"/>
    </location>
</feature>
<dbReference type="Gene3D" id="1.10.8.10">
    <property type="entry name" value="DNA helicase RuvA subunit, C-terminal domain"/>
    <property type="match status" value="1"/>
</dbReference>
<dbReference type="InterPro" id="IPR002048">
    <property type="entry name" value="EF_hand_dom"/>
</dbReference>
<dbReference type="STRING" id="2282107.A0A286UY84"/>
<evidence type="ECO:0000313" key="6">
    <source>
        <dbReference type="EMBL" id="PAV24375.1"/>
    </source>
</evidence>
<feature type="compositionally biased region" description="Polar residues" evidence="2">
    <location>
        <begin position="463"/>
        <end position="475"/>
    </location>
</feature>
<feature type="region of interest" description="Disordered" evidence="2">
    <location>
        <begin position="100"/>
        <end position="127"/>
    </location>
</feature>
<feature type="compositionally biased region" description="Polar residues" evidence="2">
    <location>
        <begin position="736"/>
        <end position="754"/>
    </location>
</feature>
<feature type="compositionally biased region" description="Basic and acidic residues" evidence="2">
    <location>
        <begin position="909"/>
        <end position="918"/>
    </location>
</feature>
<evidence type="ECO:0000259" key="5">
    <source>
        <dbReference type="PROSITE" id="PS50222"/>
    </source>
</evidence>
<feature type="region of interest" description="Disordered" evidence="2">
    <location>
        <begin position="240"/>
        <end position="272"/>
    </location>
</feature>
<name>A0A286UY84_9AGAM</name>
<dbReference type="PANTHER" id="PTHR11216:SF170">
    <property type="entry name" value="DYNAMIN ASSOCIATED PROTEIN 160, ISOFORM D"/>
    <property type="match status" value="1"/>
</dbReference>
<feature type="compositionally biased region" description="Basic and acidic residues" evidence="2">
    <location>
        <begin position="515"/>
        <end position="524"/>
    </location>
</feature>
<feature type="domain" description="EF-hand" evidence="5">
    <location>
        <begin position="346"/>
        <end position="381"/>
    </location>
</feature>
<organism evidence="6 7">
    <name type="scientific">Pyrrhoderma noxium</name>
    <dbReference type="NCBI Taxonomy" id="2282107"/>
    <lineage>
        <taxon>Eukaryota</taxon>
        <taxon>Fungi</taxon>
        <taxon>Dikarya</taxon>
        <taxon>Basidiomycota</taxon>
        <taxon>Agaricomycotina</taxon>
        <taxon>Agaricomycetes</taxon>
        <taxon>Hymenochaetales</taxon>
        <taxon>Hymenochaetaceae</taxon>
        <taxon>Pyrrhoderma</taxon>
    </lineage>
</organism>
<dbReference type="SMART" id="SM00165">
    <property type="entry name" value="UBA"/>
    <property type="match status" value="1"/>
</dbReference>